<evidence type="ECO:0000313" key="13">
    <source>
        <dbReference type="Proteomes" id="UP001317742"/>
    </source>
</evidence>
<dbReference type="InterPro" id="IPR016151">
    <property type="entry name" value="DNA_mismatch_repair_MutS_N"/>
</dbReference>
<dbReference type="Proteomes" id="UP001317742">
    <property type="component" value="Chromosome"/>
</dbReference>
<keyword evidence="3 9" id="KW-0547">Nucleotide-binding</keyword>
<dbReference type="InterPro" id="IPR017261">
    <property type="entry name" value="DNA_mismatch_repair_MutS/MSH"/>
</dbReference>
<dbReference type="PANTHER" id="PTHR11361:SF34">
    <property type="entry name" value="DNA MISMATCH REPAIR PROTEIN MSH1, MITOCHONDRIAL"/>
    <property type="match status" value="1"/>
</dbReference>
<comment type="similarity">
    <text evidence="1 9 10">Belongs to the DNA mismatch repair MutS family.</text>
</comment>
<dbReference type="InterPro" id="IPR027417">
    <property type="entry name" value="P-loop_NTPase"/>
</dbReference>
<evidence type="ECO:0000256" key="3">
    <source>
        <dbReference type="ARBA" id="ARBA00022741"/>
    </source>
</evidence>
<dbReference type="Pfam" id="PF05190">
    <property type="entry name" value="MutS_IV"/>
    <property type="match status" value="1"/>
</dbReference>
<dbReference type="InterPro" id="IPR036678">
    <property type="entry name" value="MutS_con_dom_sf"/>
</dbReference>
<comment type="function">
    <text evidence="8 9">This protein is involved in the repair of mismatches in DNA. It is possible that it carries out the mismatch recognition step. This protein has a weak ATPase activity.</text>
</comment>
<dbReference type="NCBIfam" id="TIGR01070">
    <property type="entry name" value="mutS1"/>
    <property type="match status" value="1"/>
</dbReference>
<dbReference type="Pfam" id="PF00488">
    <property type="entry name" value="MutS_V"/>
    <property type="match status" value="1"/>
</dbReference>
<evidence type="ECO:0000256" key="2">
    <source>
        <dbReference type="ARBA" id="ARBA00021982"/>
    </source>
</evidence>
<dbReference type="NCBIfam" id="NF003810">
    <property type="entry name" value="PRK05399.1"/>
    <property type="match status" value="1"/>
</dbReference>
<evidence type="ECO:0000259" key="11">
    <source>
        <dbReference type="PROSITE" id="PS00486"/>
    </source>
</evidence>
<feature type="binding site" evidence="9">
    <location>
        <begin position="622"/>
        <end position="629"/>
    </location>
    <ligand>
        <name>ATP</name>
        <dbReference type="ChEBI" id="CHEBI:30616"/>
    </ligand>
</feature>
<proteinExistence type="inferred from homology"/>
<dbReference type="InterPro" id="IPR005748">
    <property type="entry name" value="DNA_mismatch_repair_MutS"/>
</dbReference>
<dbReference type="Pfam" id="PF01624">
    <property type="entry name" value="MutS_I"/>
    <property type="match status" value="1"/>
</dbReference>
<evidence type="ECO:0000256" key="8">
    <source>
        <dbReference type="ARBA" id="ARBA00024647"/>
    </source>
</evidence>
<evidence type="ECO:0000256" key="5">
    <source>
        <dbReference type="ARBA" id="ARBA00022840"/>
    </source>
</evidence>
<feature type="domain" description="DNA mismatch repair proteins mutS family" evidence="11">
    <location>
        <begin position="696"/>
        <end position="712"/>
    </location>
</feature>
<evidence type="ECO:0000256" key="4">
    <source>
        <dbReference type="ARBA" id="ARBA00022763"/>
    </source>
</evidence>
<dbReference type="InterPro" id="IPR007861">
    <property type="entry name" value="DNA_mismatch_repair_MutS_clamp"/>
</dbReference>
<gene>
    <name evidence="9 12" type="primary">mutS</name>
    <name evidence="12" type="ORF">SYK_05760</name>
</gene>
<dbReference type="Pfam" id="PF05188">
    <property type="entry name" value="MutS_II"/>
    <property type="match status" value="1"/>
</dbReference>
<keyword evidence="4 9" id="KW-0227">DNA damage</keyword>
<keyword evidence="13" id="KW-1185">Reference proteome</keyword>
<dbReference type="SUPFAM" id="SSF53150">
    <property type="entry name" value="DNA repair protein MutS, domain II"/>
    <property type="match status" value="1"/>
</dbReference>
<dbReference type="SMART" id="SM00533">
    <property type="entry name" value="MUTSd"/>
    <property type="match status" value="1"/>
</dbReference>
<organism evidence="12 13">
    <name type="scientific">Pseudodesulfovibrio nedwellii</name>
    <dbReference type="NCBI Taxonomy" id="2973072"/>
    <lineage>
        <taxon>Bacteria</taxon>
        <taxon>Pseudomonadati</taxon>
        <taxon>Thermodesulfobacteriota</taxon>
        <taxon>Desulfovibrionia</taxon>
        <taxon>Desulfovibrionales</taxon>
        <taxon>Desulfovibrionaceae</taxon>
    </lineage>
</organism>
<dbReference type="SUPFAM" id="SSF52540">
    <property type="entry name" value="P-loop containing nucleoside triphosphate hydrolases"/>
    <property type="match status" value="1"/>
</dbReference>
<dbReference type="SUPFAM" id="SSF55271">
    <property type="entry name" value="DNA repair protein MutS, domain I"/>
    <property type="match status" value="1"/>
</dbReference>
<dbReference type="Pfam" id="PF05192">
    <property type="entry name" value="MutS_III"/>
    <property type="match status" value="1"/>
</dbReference>
<dbReference type="InterPro" id="IPR000432">
    <property type="entry name" value="DNA_mismatch_repair_MutS_C"/>
</dbReference>
<sequence length="876" mass="98965">MAKKKLTPMLEQYLRFKEENPGCLLFFRMGDFYELFFEDAEIVAKAVQITLTSRNPNDENPIPMCGMPHHSVEPYLSQLLDKGYKIAICDQVENPKEAVGLVKRDVTRVLTPGTVVEDSNLKSKANNYLGALFWDETKDAGGIAWLDFSTGQWSGLHSRREVELWQWMIKINPSELLLPQGKKVPSQYNELSAQVTSVAPGAYFDLTASKNRVLEMQSVADFESLGLSGKNELTRACGALLTYLEQTQKGDFGHLGEFKPLNLSKHLLLDEITERNLEIFRRLDGKTGLGTLWHVLDRTMTPMGGRLLEARLRQPWRQLSPIDKNLDCVTFFFERDQLRSDVRHALDSVYDLERLSTRIFLGRANPKDFIALQKSLSMLPVLQSCLKEQELEAAPELRKIYRKWDGMDDLTALLESALVDSPPPVITDGGLFKKGYDAVLDEFIELNEHGEDKLRKLHEKELSANDIPKLKLGFNKVFGYFFEVSKAYKGQVPEHFIRRQTLVNSERYITPELKEMEDRILSASDERKSLEYKLFQDLRERLAKARDRFLFMADIVAALDYWQGLAEAARVNEWNRPLLHDGMEIEIKAGRHPVVEEAMGASNYIPGDLKMDKDRRILLITGPNMAGKSTVLRQVAILTIMAQIGSFVPAKSAQLGLADRVFSRVGASDNLAQGHSTFMVEMTETARILRQATKRSLVILDEIGRGTSTYDGLSLAWAVVEELSSRARGGIRTLFATHYHELTSLEGKIEGLRNLNIAVKEWKGDIVFLRRLVPGPADRSYGIEVARLAGVPRGVVERAREILAKLEEKSQDNQSKGAVERASQTLLPGFGAPPIEIPEELVEHPIITQLVDLDVDGMTPIQALMLLNQWKDMIKE</sequence>
<dbReference type="HAMAP" id="MF_00096">
    <property type="entry name" value="MutS"/>
    <property type="match status" value="1"/>
</dbReference>
<name>A0ABN6S3G0_9BACT</name>
<dbReference type="InterPro" id="IPR007860">
    <property type="entry name" value="DNA_mmatch_repair_MutS_con_dom"/>
</dbReference>
<dbReference type="Gene3D" id="1.10.1420.10">
    <property type="match status" value="2"/>
</dbReference>
<dbReference type="Gene3D" id="3.40.50.300">
    <property type="entry name" value="P-loop containing nucleotide triphosphate hydrolases"/>
    <property type="match status" value="1"/>
</dbReference>
<evidence type="ECO:0000256" key="9">
    <source>
        <dbReference type="HAMAP-Rule" id="MF_00096"/>
    </source>
</evidence>
<protein>
    <recommendedName>
        <fullName evidence="2 9">DNA mismatch repair protein MutS</fullName>
    </recommendedName>
</protein>
<keyword evidence="5 9" id="KW-0067">ATP-binding</keyword>
<dbReference type="PIRSF" id="PIRSF037677">
    <property type="entry name" value="DNA_mis_repair_Msh6"/>
    <property type="match status" value="1"/>
</dbReference>
<dbReference type="CDD" id="cd03284">
    <property type="entry name" value="ABC_MutS1"/>
    <property type="match status" value="1"/>
</dbReference>
<dbReference type="InterPro" id="IPR007696">
    <property type="entry name" value="DNA_mismatch_repair_MutS_core"/>
</dbReference>
<evidence type="ECO:0000256" key="1">
    <source>
        <dbReference type="ARBA" id="ARBA00006271"/>
    </source>
</evidence>
<keyword evidence="6 9" id="KW-0238">DNA-binding</keyword>
<evidence type="ECO:0000256" key="10">
    <source>
        <dbReference type="RuleBase" id="RU003756"/>
    </source>
</evidence>
<keyword evidence="7 9" id="KW-0234">DNA repair</keyword>
<evidence type="ECO:0000313" key="12">
    <source>
        <dbReference type="EMBL" id="BDQ36216.1"/>
    </source>
</evidence>
<dbReference type="EMBL" id="AP026709">
    <property type="protein sequence ID" value="BDQ36216.1"/>
    <property type="molecule type" value="Genomic_DNA"/>
</dbReference>
<dbReference type="Gene3D" id="3.40.1170.10">
    <property type="entry name" value="DNA repair protein MutS, domain I"/>
    <property type="match status" value="1"/>
</dbReference>
<dbReference type="InterPro" id="IPR045076">
    <property type="entry name" value="MutS"/>
</dbReference>
<dbReference type="PROSITE" id="PS00486">
    <property type="entry name" value="DNA_MISMATCH_REPAIR_2"/>
    <property type="match status" value="1"/>
</dbReference>
<dbReference type="Gene3D" id="3.30.420.110">
    <property type="entry name" value="MutS, connector domain"/>
    <property type="match status" value="1"/>
</dbReference>
<evidence type="ECO:0000256" key="7">
    <source>
        <dbReference type="ARBA" id="ARBA00023204"/>
    </source>
</evidence>
<dbReference type="SMART" id="SM00534">
    <property type="entry name" value="MUTSac"/>
    <property type="match status" value="1"/>
</dbReference>
<dbReference type="InterPro" id="IPR007695">
    <property type="entry name" value="DNA_mismatch_repair_MutS-lik_N"/>
</dbReference>
<dbReference type="PANTHER" id="PTHR11361">
    <property type="entry name" value="DNA MISMATCH REPAIR PROTEIN MUTS FAMILY MEMBER"/>
    <property type="match status" value="1"/>
</dbReference>
<dbReference type="SUPFAM" id="SSF48334">
    <property type="entry name" value="DNA repair protein MutS, domain III"/>
    <property type="match status" value="1"/>
</dbReference>
<dbReference type="InterPro" id="IPR036187">
    <property type="entry name" value="DNA_mismatch_repair_MutS_sf"/>
</dbReference>
<accession>A0ABN6S3G0</accession>
<reference evidence="12 13" key="1">
    <citation type="submission" date="2022-08" db="EMBL/GenBank/DDBJ databases">
        <title>Genome Sequence of the sulphate-reducing bacterium, Pseudodesulfovibrio sp. SYK.</title>
        <authorList>
            <person name="Kondo R."/>
            <person name="Kataoka T."/>
        </authorList>
    </citation>
    <scope>NUCLEOTIDE SEQUENCE [LARGE SCALE GENOMIC DNA]</scope>
    <source>
        <strain evidence="12 13">SYK</strain>
    </source>
</reference>
<evidence type="ECO:0000256" key="6">
    <source>
        <dbReference type="ARBA" id="ARBA00023125"/>
    </source>
</evidence>